<dbReference type="InterPro" id="IPR003675">
    <property type="entry name" value="Rce1/LyrA-like_dom"/>
</dbReference>
<feature type="domain" description="CAAX prenyl protease 2/Lysostaphin resistance protein A-like" evidence="1">
    <location>
        <begin position="113"/>
        <end position="193"/>
    </location>
</feature>
<dbReference type="GO" id="GO:0004175">
    <property type="term" value="F:endopeptidase activity"/>
    <property type="evidence" value="ECO:0007669"/>
    <property type="project" value="UniProtKB-ARBA"/>
</dbReference>
<dbReference type="Proteomes" id="UP000076512">
    <property type="component" value="Unassembled WGS sequence"/>
</dbReference>
<gene>
    <name evidence="2" type="ORF">AWN90_17250</name>
</gene>
<dbReference type="AlphaFoldDB" id="A0A164PTF7"/>
<dbReference type="GO" id="GO:0080120">
    <property type="term" value="P:CAAX-box protein maturation"/>
    <property type="evidence" value="ECO:0007669"/>
    <property type="project" value="UniProtKB-ARBA"/>
</dbReference>
<accession>A0A164PTF7</accession>
<dbReference type="STRING" id="455432.AWN90_17250"/>
<proteinExistence type="predicted"/>
<sequence>MTASMPRRRATVTGATLLGAGLLGKALRAQPGTTEFYTLTSATAATWTIGAILTNPSPWTPPRASQAVRATATGAAAFAVFYGAARIARRIPVLEHAIHDVLRYARHSPSRRTLLVALLSGAAEEVFFRGPVYDMSSHHPVATSTTVYCLATTPTRNPALLLAAAVMGTVFALQRRATDTVWAPLLTHLTWSTLMVRYLPDLFATDHHKPPQPTSL</sequence>
<evidence type="ECO:0000259" key="1">
    <source>
        <dbReference type="Pfam" id="PF02517"/>
    </source>
</evidence>
<evidence type="ECO:0000313" key="3">
    <source>
        <dbReference type="Proteomes" id="UP000076512"/>
    </source>
</evidence>
<reference evidence="2 3" key="1">
    <citation type="submission" date="2016-04" db="EMBL/GenBank/DDBJ databases">
        <authorList>
            <person name="Evans L.H."/>
            <person name="Alamgir A."/>
            <person name="Owens N."/>
            <person name="Weber N.D."/>
            <person name="Virtaneva K."/>
            <person name="Barbian K."/>
            <person name="Babar A."/>
            <person name="Rosenke K."/>
        </authorList>
    </citation>
    <scope>NUCLEOTIDE SEQUENCE [LARGE SCALE GENOMIC DNA]</scope>
    <source>
        <strain evidence="2 3">IFM 0406</strain>
    </source>
</reference>
<name>A0A164PTF7_9NOCA</name>
<dbReference type="EMBL" id="LWGR01000002">
    <property type="protein sequence ID" value="KZM76043.1"/>
    <property type="molecule type" value="Genomic_DNA"/>
</dbReference>
<organism evidence="2 3">
    <name type="scientific">Nocardia terpenica</name>
    <dbReference type="NCBI Taxonomy" id="455432"/>
    <lineage>
        <taxon>Bacteria</taxon>
        <taxon>Bacillati</taxon>
        <taxon>Actinomycetota</taxon>
        <taxon>Actinomycetes</taxon>
        <taxon>Mycobacteriales</taxon>
        <taxon>Nocardiaceae</taxon>
        <taxon>Nocardia</taxon>
    </lineage>
</organism>
<dbReference type="RefSeq" id="WP_231951456.1">
    <property type="nucleotide sequence ID" value="NZ_JABMCZ010000001.1"/>
</dbReference>
<evidence type="ECO:0000313" key="2">
    <source>
        <dbReference type="EMBL" id="KZM76043.1"/>
    </source>
</evidence>
<protein>
    <recommendedName>
        <fullName evidence="1">CAAX prenyl protease 2/Lysostaphin resistance protein A-like domain-containing protein</fullName>
    </recommendedName>
</protein>
<dbReference type="Pfam" id="PF02517">
    <property type="entry name" value="Rce1-like"/>
    <property type="match status" value="1"/>
</dbReference>
<comment type="caution">
    <text evidence="2">The sequence shown here is derived from an EMBL/GenBank/DDBJ whole genome shotgun (WGS) entry which is preliminary data.</text>
</comment>
<keyword evidence="3" id="KW-1185">Reference proteome</keyword>